<dbReference type="KEGG" id="rom:EI983_13445"/>
<reference evidence="3" key="1">
    <citation type="submission" date="2018-12" db="EMBL/GenBank/DDBJ databases">
        <title>Complete genome sequence of Roseovarius sp. MME-070.</title>
        <authorList>
            <person name="Nam Y.-D."/>
            <person name="Kang J."/>
            <person name="Chung W.-H."/>
            <person name="Park Y.S."/>
        </authorList>
    </citation>
    <scope>NUCLEOTIDE SEQUENCE [LARGE SCALE GENOMIC DNA]</scope>
    <source>
        <strain evidence="3">MME-070</strain>
    </source>
</reference>
<dbReference type="OrthoDB" id="9791067at2"/>
<dbReference type="InterPro" id="IPR005180">
    <property type="entry name" value="DUF302"/>
</dbReference>
<dbReference type="CDD" id="cd14797">
    <property type="entry name" value="DUF302"/>
    <property type="match status" value="1"/>
</dbReference>
<dbReference type="RefSeq" id="WP_157707895.1">
    <property type="nucleotide sequence ID" value="NZ_CP034348.1"/>
</dbReference>
<accession>A0A6I6ITI5</accession>
<dbReference type="SUPFAM" id="SSF103247">
    <property type="entry name" value="TT1751-like"/>
    <property type="match status" value="1"/>
</dbReference>
<keyword evidence="3" id="KW-1185">Reference proteome</keyword>
<evidence type="ECO:0000259" key="1">
    <source>
        <dbReference type="Pfam" id="PF03625"/>
    </source>
</evidence>
<dbReference type="PANTHER" id="PTHR38342">
    <property type="entry name" value="SLR5037 PROTEIN"/>
    <property type="match status" value="1"/>
</dbReference>
<dbReference type="Gene3D" id="3.30.310.70">
    <property type="entry name" value="TT1751-like domain"/>
    <property type="match status" value="1"/>
</dbReference>
<organism evidence="2 3">
    <name type="scientific">Roseovarius faecimaris</name>
    <dbReference type="NCBI Taxonomy" id="2494550"/>
    <lineage>
        <taxon>Bacteria</taxon>
        <taxon>Pseudomonadati</taxon>
        <taxon>Pseudomonadota</taxon>
        <taxon>Alphaproteobacteria</taxon>
        <taxon>Rhodobacterales</taxon>
        <taxon>Roseobacteraceae</taxon>
        <taxon>Roseovarius</taxon>
    </lineage>
</organism>
<evidence type="ECO:0000313" key="3">
    <source>
        <dbReference type="Proteomes" id="UP000428330"/>
    </source>
</evidence>
<dbReference type="InterPro" id="IPR035923">
    <property type="entry name" value="TT1751-like_sf"/>
</dbReference>
<evidence type="ECO:0000313" key="2">
    <source>
        <dbReference type="EMBL" id="QGX99213.1"/>
    </source>
</evidence>
<sequence length="128" mass="13631">MTYTINRVISGAGIDDIDSRARKALADQGFGVLTEIDVKATMKKKLDVEMPAYRILGACNPKMAHHAIGIEPRVGAMLPCNVILREVEDGVEVSAIDPVASMQAIENSELTAVAGQVRDLLAKAVASI</sequence>
<dbReference type="Pfam" id="PF03625">
    <property type="entry name" value="DUF302"/>
    <property type="match status" value="1"/>
</dbReference>
<dbReference type="AlphaFoldDB" id="A0A6I6ITI5"/>
<dbReference type="Proteomes" id="UP000428330">
    <property type="component" value="Chromosome"/>
</dbReference>
<feature type="domain" description="DUF302" evidence="1">
    <location>
        <begin position="36"/>
        <end position="98"/>
    </location>
</feature>
<dbReference type="PIRSF" id="PIRSF021774">
    <property type="entry name" value="UCP021774"/>
    <property type="match status" value="1"/>
</dbReference>
<proteinExistence type="predicted"/>
<gene>
    <name evidence="2" type="ORF">EI983_13445</name>
</gene>
<protein>
    <submittedName>
        <fullName evidence="2">DUF302 domain-containing protein</fullName>
    </submittedName>
</protein>
<dbReference type="EMBL" id="CP034348">
    <property type="protein sequence ID" value="QGX99213.1"/>
    <property type="molecule type" value="Genomic_DNA"/>
</dbReference>
<dbReference type="InterPro" id="IPR016796">
    <property type="entry name" value="UCP021774"/>
</dbReference>
<dbReference type="PANTHER" id="PTHR38342:SF1">
    <property type="entry name" value="SLR5037 PROTEIN"/>
    <property type="match status" value="1"/>
</dbReference>
<name>A0A6I6ITI5_9RHOB</name>